<protein>
    <recommendedName>
        <fullName evidence="3">Fucolectin tachylectin-4 pentraxin-1 domain-containing protein</fullName>
    </recommendedName>
</protein>
<dbReference type="VEuPathDB" id="FungiDB:AeMF1_019430"/>
<dbReference type="InterPro" id="IPR008979">
    <property type="entry name" value="Galactose-bd-like_sf"/>
</dbReference>
<evidence type="ECO:0008006" key="3">
    <source>
        <dbReference type="Google" id="ProtNLM"/>
    </source>
</evidence>
<proteinExistence type="predicted"/>
<name>A0A6G0WNP5_9STRA</name>
<dbReference type="Gene3D" id="2.60.120.260">
    <property type="entry name" value="Galactose-binding domain-like"/>
    <property type="match status" value="1"/>
</dbReference>
<evidence type="ECO:0000313" key="2">
    <source>
        <dbReference type="Proteomes" id="UP000481153"/>
    </source>
</evidence>
<sequence length="326" mass="37099">MANLEGVVLMKRILDLRAQWGLHTIDSPKCSPASYLYHNVRVCTLCNDILYGGNTNKKAHLPHLESSRNIREHVKHQRRISLLLHKPTAETSMKDEIGYMIHQSILNDALLLHEPANSHKYMDVTRRRGVTASQSSVLLLGVASNAINSMSRRGIHTQEEQAPWWEVDLGLHCDIATVEIWNCMDSDPQVAARLFPCHVLLLLKPGMRRSLIELQGVAVDTTIIASPSQPLRWNPKPGSVCRYVRIVVDKMTYLHFERVHVFGTPRRDDLVKVRPATAAKPPLAMRFQEDKRTERPKSAGFLMATASSQRRQQLAQQFREQLENQD</sequence>
<accession>A0A6G0WNP5</accession>
<dbReference type="Proteomes" id="UP000481153">
    <property type="component" value="Unassembled WGS sequence"/>
</dbReference>
<keyword evidence="2" id="KW-1185">Reference proteome</keyword>
<dbReference type="AlphaFoldDB" id="A0A6G0WNP5"/>
<organism evidence="1 2">
    <name type="scientific">Aphanomyces euteiches</name>
    <dbReference type="NCBI Taxonomy" id="100861"/>
    <lineage>
        <taxon>Eukaryota</taxon>
        <taxon>Sar</taxon>
        <taxon>Stramenopiles</taxon>
        <taxon>Oomycota</taxon>
        <taxon>Saprolegniomycetes</taxon>
        <taxon>Saprolegniales</taxon>
        <taxon>Verrucalvaceae</taxon>
        <taxon>Aphanomyces</taxon>
    </lineage>
</organism>
<comment type="caution">
    <text evidence="1">The sequence shown here is derived from an EMBL/GenBank/DDBJ whole genome shotgun (WGS) entry which is preliminary data.</text>
</comment>
<dbReference type="SUPFAM" id="SSF49785">
    <property type="entry name" value="Galactose-binding domain-like"/>
    <property type="match status" value="1"/>
</dbReference>
<reference evidence="1 2" key="1">
    <citation type="submission" date="2019-07" db="EMBL/GenBank/DDBJ databases">
        <title>Genomics analysis of Aphanomyces spp. identifies a new class of oomycete effector associated with host adaptation.</title>
        <authorList>
            <person name="Gaulin E."/>
        </authorList>
    </citation>
    <scope>NUCLEOTIDE SEQUENCE [LARGE SCALE GENOMIC DNA]</scope>
    <source>
        <strain evidence="1 2">ATCC 201684</strain>
    </source>
</reference>
<dbReference type="EMBL" id="VJMJ01000170">
    <property type="protein sequence ID" value="KAF0728952.1"/>
    <property type="molecule type" value="Genomic_DNA"/>
</dbReference>
<evidence type="ECO:0000313" key="1">
    <source>
        <dbReference type="EMBL" id="KAF0728952.1"/>
    </source>
</evidence>
<gene>
    <name evidence="1" type="ORF">Ae201684_013254</name>
</gene>